<dbReference type="AlphaFoldDB" id="A0A7S1PKI6"/>
<dbReference type="EMBL" id="HBGE01001926">
    <property type="protein sequence ID" value="CAD9087658.1"/>
    <property type="molecule type" value="Transcribed_RNA"/>
</dbReference>
<gene>
    <name evidence="2" type="ORF">ACAT0790_LOCUS1180</name>
</gene>
<feature type="region of interest" description="Disordered" evidence="1">
    <location>
        <begin position="199"/>
        <end position="246"/>
    </location>
</feature>
<protein>
    <submittedName>
        <fullName evidence="2">Uncharacterized protein</fullName>
    </submittedName>
</protein>
<name>A0A7S1PKI6_ALECA</name>
<accession>A0A7S1PKI6</accession>
<evidence type="ECO:0000313" key="2">
    <source>
        <dbReference type="EMBL" id="CAD9087658.1"/>
    </source>
</evidence>
<sequence length="246" mass="27640">MSTAHYGRAVPLALRRFARLRCQPRVMPGTPLPPQLEIPSGLPAGVHVVLLLRRRRHIEHCDSWLSVREAWERALAERGLQQEGELRLYICCMMPRFWPMRLFWHWRMRGWVALLEKEEQPAVQILSCSSWSGGFYERMRIHDDGRAYAMVIRNDGEILWASHDAFKEHLQEKAMAIVVRQECHWRETERQLLLDGPAKAGAIESPDAKAPDGTGVAEAAGEHPPSSGEGGKAEGAGNGPGEAAAR</sequence>
<feature type="compositionally biased region" description="Gly residues" evidence="1">
    <location>
        <begin position="228"/>
        <end position="240"/>
    </location>
</feature>
<evidence type="ECO:0000256" key="1">
    <source>
        <dbReference type="SAM" id="MobiDB-lite"/>
    </source>
</evidence>
<reference evidence="2" key="1">
    <citation type="submission" date="2021-01" db="EMBL/GenBank/DDBJ databases">
        <authorList>
            <person name="Corre E."/>
            <person name="Pelletier E."/>
            <person name="Niang G."/>
            <person name="Scheremetjew M."/>
            <person name="Finn R."/>
            <person name="Kale V."/>
            <person name="Holt S."/>
            <person name="Cochrane G."/>
            <person name="Meng A."/>
            <person name="Brown T."/>
            <person name="Cohen L."/>
        </authorList>
    </citation>
    <scope>NUCLEOTIDE SEQUENCE</scope>
    <source>
        <strain evidence="2">OF101</strain>
    </source>
</reference>
<organism evidence="2">
    <name type="scientific">Alexandrium catenella</name>
    <name type="common">Red tide dinoflagellate</name>
    <name type="synonym">Gonyaulax catenella</name>
    <dbReference type="NCBI Taxonomy" id="2925"/>
    <lineage>
        <taxon>Eukaryota</taxon>
        <taxon>Sar</taxon>
        <taxon>Alveolata</taxon>
        <taxon>Dinophyceae</taxon>
        <taxon>Gonyaulacales</taxon>
        <taxon>Pyrocystaceae</taxon>
        <taxon>Alexandrium</taxon>
    </lineage>
</organism>
<proteinExistence type="predicted"/>